<organism evidence="1 2">
    <name type="scientific">Bradyrhizobium hipponense</name>
    <dbReference type="NCBI Taxonomy" id="2605638"/>
    <lineage>
        <taxon>Bacteria</taxon>
        <taxon>Pseudomonadati</taxon>
        <taxon>Pseudomonadota</taxon>
        <taxon>Alphaproteobacteria</taxon>
        <taxon>Hyphomicrobiales</taxon>
        <taxon>Nitrobacteraceae</taxon>
        <taxon>Bradyrhizobium</taxon>
    </lineage>
</organism>
<sequence length="89" mass="9991">MKLVTERPFANPEVAARQLVQLASSIEPVQDGRIHIEKINYPFLYTLKGSGAEFGAGIKYAVERGWLDLHESGTYVRLLTPGQDLLRLH</sequence>
<evidence type="ECO:0000313" key="2">
    <source>
        <dbReference type="Proteomes" id="UP000324797"/>
    </source>
</evidence>
<dbReference type="AlphaFoldDB" id="A0A5S4YJP9"/>
<gene>
    <name evidence="1" type="ORF">FXV83_20700</name>
</gene>
<dbReference type="EMBL" id="VSTH01000064">
    <property type="protein sequence ID" value="TYO64621.1"/>
    <property type="molecule type" value="Genomic_DNA"/>
</dbReference>
<protein>
    <submittedName>
        <fullName evidence="1">Uncharacterized protein</fullName>
    </submittedName>
</protein>
<evidence type="ECO:0000313" key="1">
    <source>
        <dbReference type="EMBL" id="TYO64621.1"/>
    </source>
</evidence>
<reference evidence="1 2" key="1">
    <citation type="submission" date="2019-08" db="EMBL/GenBank/DDBJ databases">
        <title>Bradyrhizobium hipponensis sp. nov., a rhizobium isolated from a Lupinus angustifolius root nodule in Tunisia.</title>
        <authorList>
            <person name="Off K."/>
            <person name="Rejili M."/>
            <person name="Mars M."/>
            <person name="Brachmann A."/>
            <person name="Marin M."/>
        </authorList>
    </citation>
    <scope>NUCLEOTIDE SEQUENCE [LARGE SCALE GENOMIC DNA]</scope>
    <source>
        <strain evidence="2">aSej3</strain>
    </source>
</reference>
<dbReference type="RefSeq" id="WP_148741250.1">
    <property type="nucleotide sequence ID" value="NZ_VSTH01000064.1"/>
</dbReference>
<keyword evidence="2" id="KW-1185">Reference proteome</keyword>
<accession>A0A5S4YJP9</accession>
<dbReference type="Proteomes" id="UP000324797">
    <property type="component" value="Unassembled WGS sequence"/>
</dbReference>
<proteinExistence type="predicted"/>
<name>A0A5S4YJP9_9BRAD</name>
<comment type="caution">
    <text evidence="1">The sequence shown here is derived from an EMBL/GenBank/DDBJ whole genome shotgun (WGS) entry which is preliminary data.</text>
</comment>